<accession>A0A7R9EQG8</accession>
<sequence length="520" mass="58884">MDQPACVITYNCYIGGVDQLDQNISSCRVNVRMKKYWQMTMFSIYVSANNAWQMYCLTPKGKEDTLYQLSFTRYIVQTYLEKYRIRVAPGPSPKTLKKYGVEIYSLMGSIMAGHSRTLILRHLYSENLNHYLHEGEPAQFLATISDLIVRHNYNVHPTEIRTSISPSSAVELNTTSALANYATEAGVSRTRAERPRNYSKVMNVRSLTTSIYCSPVLRLSIVLSPYLGELVDTWLPSHVVSWLWVKGGVTFKARKNISLEPAPVAAWSKASLSQQTTRLPVTRTLMFNFRSIVLMHLVLLPVRAIRLSIIYANGLGIGKGSEPAFAWRESRKPFRKNHHPVHPTEIRTSISPSSAVELNPTSALANYATETSRYNWISSLKELHDYSWEIALSFSRFRLIQKILIVFDVLPNFQVLGQNFISELLVTGKTDKTRLTPLFTCSLMRIFPMEKPTPVHPTEIRTSISPSSVVELSTTSALANYATEADIVLDYSDSQADSFLFRADPKHSDLTSLRRRAPPR</sequence>
<gene>
    <name evidence="1" type="ORF">TBIB3V08_LOCUS1055</name>
</gene>
<evidence type="ECO:0000313" key="1">
    <source>
        <dbReference type="EMBL" id="CAD7438463.1"/>
    </source>
</evidence>
<proteinExistence type="predicted"/>
<protein>
    <submittedName>
        <fullName evidence="1">Uncharacterized protein</fullName>
    </submittedName>
</protein>
<dbReference type="AlphaFoldDB" id="A0A7R9EQG8"/>
<name>A0A7R9EQG8_9NEOP</name>
<dbReference type="EMBL" id="OD564462">
    <property type="protein sequence ID" value="CAD7438463.1"/>
    <property type="molecule type" value="Genomic_DNA"/>
</dbReference>
<reference evidence="1" key="1">
    <citation type="submission" date="2020-11" db="EMBL/GenBank/DDBJ databases">
        <authorList>
            <person name="Tran Van P."/>
        </authorList>
    </citation>
    <scope>NUCLEOTIDE SEQUENCE</scope>
</reference>
<organism evidence="1">
    <name type="scientific">Timema bartmani</name>
    <dbReference type="NCBI Taxonomy" id="61472"/>
    <lineage>
        <taxon>Eukaryota</taxon>
        <taxon>Metazoa</taxon>
        <taxon>Ecdysozoa</taxon>
        <taxon>Arthropoda</taxon>
        <taxon>Hexapoda</taxon>
        <taxon>Insecta</taxon>
        <taxon>Pterygota</taxon>
        <taxon>Neoptera</taxon>
        <taxon>Polyneoptera</taxon>
        <taxon>Phasmatodea</taxon>
        <taxon>Timematodea</taxon>
        <taxon>Timematoidea</taxon>
        <taxon>Timematidae</taxon>
        <taxon>Timema</taxon>
    </lineage>
</organism>